<dbReference type="InterPro" id="IPR017850">
    <property type="entry name" value="Alkaline_phosphatase_core_sf"/>
</dbReference>
<dbReference type="Proteomes" id="UP000297706">
    <property type="component" value="Unassembled WGS sequence"/>
</dbReference>
<evidence type="ECO:0000256" key="1">
    <source>
        <dbReference type="ARBA" id="ARBA00004429"/>
    </source>
</evidence>
<keyword evidence="2" id="KW-1003">Cell membrane</keyword>
<evidence type="ECO:0000256" key="8">
    <source>
        <dbReference type="SAM" id="Phobius"/>
    </source>
</evidence>
<dbReference type="InterPro" id="IPR012549">
    <property type="entry name" value="EptA-like_N"/>
</dbReference>
<dbReference type="PANTHER" id="PTHR30443">
    <property type="entry name" value="INNER MEMBRANE PROTEIN"/>
    <property type="match status" value="1"/>
</dbReference>
<feature type="domain" description="Phosphoethanolamine transferase N-terminal" evidence="10">
    <location>
        <begin position="53"/>
        <end position="199"/>
    </location>
</feature>
<evidence type="ECO:0000313" key="11">
    <source>
        <dbReference type="EMBL" id="TFW72526.1"/>
    </source>
</evidence>
<dbReference type="PANTHER" id="PTHR30443:SF0">
    <property type="entry name" value="PHOSPHOETHANOLAMINE TRANSFERASE EPTA"/>
    <property type="match status" value="1"/>
</dbReference>
<proteinExistence type="predicted"/>
<dbReference type="GO" id="GO:0009244">
    <property type="term" value="P:lipopolysaccharide core region biosynthetic process"/>
    <property type="evidence" value="ECO:0007669"/>
    <property type="project" value="TreeGrafter"/>
</dbReference>
<dbReference type="Pfam" id="PF00884">
    <property type="entry name" value="Sulfatase"/>
    <property type="match status" value="1"/>
</dbReference>
<dbReference type="EMBL" id="PQVH01000005">
    <property type="protein sequence ID" value="TFW72526.1"/>
    <property type="molecule type" value="Genomic_DNA"/>
</dbReference>
<keyword evidence="4 11" id="KW-0808">Transferase</keyword>
<dbReference type="CDD" id="cd16017">
    <property type="entry name" value="LptA"/>
    <property type="match status" value="1"/>
</dbReference>
<feature type="domain" description="Sulfatase N-terminal" evidence="9">
    <location>
        <begin position="226"/>
        <end position="506"/>
    </location>
</feature>
<comment type="subcellular location">
    <subcellularLocation>
        <location evidence="1">Cell inner membrane</location>
        <topology evidence="1">Multi-pass membrane protein</topology>
    </subcellularLocation>
</comment>
<feature type="transmembrane region" description="Helical" evidence="8">
    <location>
        <begin position="7"/>
        <end position="27"/>
    </location>
</feature>
<dbReference type="InterPro" id="IPR040423">
    <property type="entry name" value="PEA_transferase"/>
</dbReference>
<protein>
    <submittedName>
        <fullName evidence="11">Phosphoethanolamine transferase</fullName>
    </submittedName>
</protein>
<feature type="transmembrane region" description="Helical" evidence="8">
    <location>
        <begin position="152"/>
        <end position="173"/>
    </location>
</feature>
<evidence type="ECO:0000256" key="4">
    <source>
        <dbReference type="ARBA" id="ARBA00022679"/>
    </source>
</evidence>
<evidence type="ECO:0000313" key="12">
    <source>
        <dbReference type="Proteomes" id="UP000297706"/>
    </source>
</evidence>
<dbReference type="Pfam" id="PF08019">
    <property type="entry name" value="EptA_B_N"/>
    <property type="match status" value="1"/>
</dbReference>
<evidence type="ECO:0000256" key="3">
    <source>
        <dbReference type="ARBA" id="ARBA00022519"/>
    </source>
</evidence>
<accession>A0A4Y9VUG3</accession>
<dbReference type="GO" id="GO:0005886">
    <property type="term" value="C:plasma membrane"/>
    <property type="evidence" value="ECO:0007669"/>
    <property type="project" value="UniProtKB-SubCell"/>
</dbReference>
<evidence type="ECO:0000256" key="2">
    <source>
        <dbReference type="ARBA" id="ARBA00022475"/>
    </source>
</evidence>
<dbReference type="InterPro" id="IPR000917">
    <property type="entry name" value="Sulfatase_N"/>
</dbReference>
<feature type="transmembrane region" description="Helical" evidence="8">
    <location>
        <begin position="65"/>
        <end position="84"/>
    </location>
</feature>
<keyword evidence="12" id="KW-1185">Reference proteome</keyword>
<evidence type="ECO:0000256" key="5">
    <source>
        <dbReference type="ARBA" id="ARBA00022692"/>
    </source>
</evidence>
<sequence>MFSTPNIRLVLIVSVFILVTGNFALFHRLTEIYPFVEKWPFVIALMGFFSFSTMLFLIWTCFGKFSKWVLTTFLVTSAFAAYYMDQFGVVIDRDMIANMMETNPQEFAGLVSIKLVVHVLLIGIIPSMLVFKFAPMSTSFGSGLKVRLRLTALLIVLCILSISLFTADFASFVREHKITRMYANPLGFTYSLISYGKTQFKRQPVYVLKHTAADAKKLFHIGNKKLIILVVGETARSDRFSLNGYNKETTPELKKLNVVSFKNVTSCGTATKISLPCMFSNLGRSNYDENQAFQQENALDVLSEYGVKVLWRENNSDSKGVATRIPYQYFKSPTLNPVCDEECRDIGMLSGLDQYIKSHEGKDILIVLHQMGNHGPEYYRRYPENFRRFQPMCMTGELGDCTKQEVDNAYDNAILYTDYFLANVIKFLKRYDETYSTAMLYVADHGESLGERGIYLHAAPYVIAPKVQTHIPVIIWTGKYFDYQIEDIQPWQDFPFSHDDLFCTLLIANDIYSNKTCGSKETWFLKNKNLKFKDTK</sequence>
<keyword evidence="3" id="KW-0997">Cell inner membrane</keyword>
<evidence type="ECO:0000256" key="6">
    <source>
        <dbReference type="ARBA" id="ARBA00022989"/>
    </source>
</evidence>
<dbReference type="InterPro" id="IPR058130">
    <property type="entry name" value="PEA_transf_C"/>
</dbReference>
<dbReference type="AlphaFoldDB" id="A0A4Y9VUG3"/>
<feature type="transmembrane region" description="Helical" evidence="8">
    <location>
        <begin position="39"/>
        <end position="58"/>
    </location>
</feature>
<name>A0A4Y9VUG3_9PROT</name>
<dbReference type="GO" id="GO:0016776">
    <property type="term" value="F:phosphotransferase activity, phosphate group as acceptor"/>
    <property type="evidence" value="ECO:0007669"/>
    <property type="project" value="TreeGrafter"/>
</dbReference>
<keyword evidence="6 8" id="KW-1133">Transmembrane helix</keyword>
<dbReference type="SUPFAM" id="SSF53649">
    <property type="entry name" value="Alkaline phosphatase-like"/>
    <property type="match status" value="1"/>
</dbReference>
<comment type="caution">
    <text evidence="11">The sequence shown here is derived from an EMBL/GenBank/DDBJ whole genome shotgun (WGS) entry which is preliminary data.</text>
</comment>
<dbReference type="Gene3D" id="3.40.720.10">
    <property type="entry name" value="Alkaline Phosphatase, subunit A"/>
    <property type="match status" value="1"/>
</dbReference>
<reference evidence="11 12" key="1">
    <citation type="submission" date="2018-02" db="EMBL/GenBank/DDBJ databases">
        <title>A novel lanthanide dependent methylotroph, Methylotenera sp. La3113.</title>
        <authorList>
            <person name="Lv H."/>
            <person name="Tani A."/>
        </authorList>
    </citation>
    <scope>NUCLEOTIDE SEQUENCE [LARGE SCALE GENOMIC DNA]</scope>
    <source>
        <strain evidence="11 12">La3113</strain>
    </source>
</reference>
<gene>
    <name evidence="11" type="ORF">C3Y98_02655</name>
</gene>
<evidence type="ECO:0000259" key="10">
    <source>
        <dbReference type="Pfam" id="PF08019"/>
    </source>
</evidence>
<evidence type="ECO:0000259" key="9">
    <source>
        <dbReference type="Pfam" id="PF00884"/>
    </source>
</evidence>
<organism evidence="11 12">
    <name type="scientific">Methylotenera oryzisoli</name>
    <dbReference type="NCBI Taxonomy" id="2080758"/>
    <lineage>
        <taxon>Bacteria</taxon>
        <taxon>Pseudomonadati</taxon>
        <taxon>Pseudomonadota</taxon>
        <taxon>Betaproteobacteria</taxon>
        <taxon>Nitrosomonadales</taxon>
        <taxon>Methylophilaceae</taxon>
        <taxon>Methylotenera</taxon>
    </lineage>
</organism>
<keyword evidence="7 8" id="KW-0472">Membrane</keyword>
<dbReference type="NCBIfam" id="NF028537">
    <property type="entry name" value="P_eth_NH2_trans"/>
    <property type="match status" value="1"/>
</dbReference>
<evidence type="ECO:0000256" key="7">
    <source>
        <dbReference type="ARBA" id="ARBA00023136"/>
    </source>
</evidence>
<dbReference type="RefSeq" id="WP_019898852.1">
    <property type="nucleotide sequence ID" value="NZ_PQVH01000005.1"/>
</dbReference>
<feature type="transmembrane region" description="Helical" evidence="8">
    <location>
        <begin position="107"/>
        <end position="131"/>
    </location>
</feature>
<dbReference type="OrthoDB" id="9786870at2"/>
<keyword evidence="5 8" id="KW-0812">Transmembrane</keyword>